<reference evidence="2" key="1">
    <citation type="journal article" date="2010" name="Science">
        <title>Plasticity of animal genome architecture unmasked by rapid evolution of a pelagic tunicate.</title>
        <authorList>
            <person name="Denoeud F."/>
            <person name="Henriet S."/>
            <person name="Mungpakdee S."/>
            <person name="Aury J.M."/>
            <person name="Da Silva C."/>
            <person name="Brinkmann H."/>
            <person name="Mikhaleva J."/>
            <person name="Olsen L.C."/>
            <person name="Jubin C."/>
            <person name="Canestro C."/>
            <person name="Bouquet J.M."/>
            <person name="Danks G."/>
            <person name="Poulain J."/>
            <person name="Campsteijn C."/>
            <person name="Adamski M."/>
            <person name="Cross I."/>
            <person name="Yadetie F."/>
            <person name="Muffato M."/>
            <person name="Louis A."/>
            <person name="Butcher S."/>
            <person name="Tsagkogeorga G."/>
            <person name="Konrad A."/>
            <person name="Singh S."/>
            <person name="Jensen M.F."/>
            <person name="Cong E.H."/>
            <person name="Eikeseth-Otteraa H."/>
            <person name="Noel B."/>
            <person name="Anthouard V."/>
            <person name="Porcel B.M."/>
            <person name="Kachouri-Lafond R."/>
            <person name="Nishino A."/>
            <person name="Ugolini M."/>
            <person name="Chourrout P."/>
            <person name="Nishida H."/>
            <person name="Aasland R."/>
            <person name="Huzurbazar S."/>
            <person name="Westhof E."/>
            <person name="Delsuc F."/>
            <person name="Lehrach H."/>
            <person name="Reinhardt R."/>
            <person name="Weissenbach J."/>
            <person name="Roy S.W."/>
            <person name="Artiguenave F."/>
            <person name="Postlethwait J.H."/>
            <person name="Manak J.R."/>
            <person name="Thompson E.M."/>
            <person name="Jaillon O."/>
            <person name="Du Pasquier L."/>
            <person name="Boudinot P."/>
            <person name="Liberles D.A."/>
            <person name="Volff J.N."/>
            <person name="Philippe H."/>
            <person name="Lenhard B."/>
            <person name="Roest Crollius H."/>
            <person name="Wincker P."/>
            <person name="Chourrout D."/>
        </authorList>
    </citation>
    <scope>NUCLEOTIDE SEQUENCE [LARGE SCALE GENOMIC DNA]</scope>
</reference>
<proteinExistence type="predicted"/>
<keyword evidence="1" id="KW-0472">Membrane</keyword>
<protein>
    <submittedName>
        <fullName evidence="2">Uncharacterized protein</fullName>
    </submittedName>
</protein>
<gene>
    <name evidence="2" type="ORF">GSOID_T00029787001</name>
</gene>
<name>E4YMP2_OIKDI</name>
<dbReference type="EMBL" id="FN654835">
    <property type="protein sequence ID" value="CBY36751.1"/>
    <property type="molecule type" value="Genomic_DNA"/>
</dbReference>
<accession>E4YMP2</accession>
<keyword evidence="1" id="KW-0812">Transmembrane</keyword>
<keyword evidence="1" id="KW-1133">Transmembrane helix</keyword>
<evidence type="ECO:0000256" key="1">
    <source>
        <dbReference type="SAM" id="Phobius"/>
    </source>
</evidence>
<evidence type="ECO:0000313" key="2">
    <source>
        <dbReference type="EMBL" id="CBY36751.1"/>
    </source>
</evidence>
<sequence>MLGFAFVLKTVKKLNELDLNWFEWTPLNIILLYVFIGTVSLAVLAKRAFGGKNKEQEKTSTNYFPIEMEKIIGKLIVEDALKYLLLDVESINCKILKEKENKIKLQIVSCTLQSKSDIIMVTADLSCSIDFNSSLNKLNIKTSSLNTFSYDCQDPKSSIISEIQTSLSKINSEIILSTEFSLTCQENRMKAFYLVLSVVKFPSSSKAGLEIKVGKAKLGPFNQQQLQDGQILKFENPEKCFCEIEINNWRTFKITIENGKEHFLDDNLGFNCELKKFLIIGKDKITKFEELL</sequence>
<feature type="transmembrane region" description="Helical" evidence="1">
    <location>
        <begin position="24"/>
        <end position="45"/>
    </location>
</feature>
<organism evidence="2">
    <name type="scientific">Oikopleura dioica</name>
    <name type="common">Tunicate</name>
    <dbReference type="NCBI Taxonomy" id="34765"/>
    <lineage>
        <taxon>Eukaryota</taxon>
        <taxon>Metazoa</taxon>
        <taxon>Chordata</taxon>
        <taxon>Tunicata</taxon>
        <taxon>Appendicularia</taxon>
        <taxon>Copelata</taxon>
        <taxon>Oikopleuridae</taxon>
        <taxon>Oikopleura</taxon>
    </lineage>
</organism>
<dbReference type="AlphaFoldDB" id="E4YMP2"/>
<dbReference type="Proteomes" id="UP000011014">
    <property type="component" value="Unassembled WGS sequence"/>
</dbReference>